<dbReference type="AlphaFoldDB" id="A0A0F5Q388"/>
<dbReference type="Proteomes" id="UP000033411">
    <property type="component" value="Unassembled WGS sequence"/>
</dbReference>
<dbReference type="InterPro" id="IPR007361">
    <property type="entry name" value="DUF427"/>
</dbReference>
<proteinExistence type="predicted"/>
<name>A0A0F5Q388_9HYPH</name>
<dbReference type="PANTHER" id="PTHR34310:SF9">
    <property type="entry name" value="BLR5716 PROTEIN"/>
    <property type="match status" value="1"/>
</dbReference>
<protein>
    <recommendedName>
        <fullName evidence="1">DUF427 domain-containing protein</fullName>
    </recommendedName>
</protein>
<dbReference type="Pfam" id="PF04248">
    <property type="entry name" value="NTP_transf_9"/>
    <property type="match status" value="1"/>
</dbReference>
<feature type="domain" description="DUF427" evidence="1">
    <location>
        <begin position="19"/>
        <end position="110"/>
    </location>
</feature>
<reference evidence="2 3" key="1">
    <citation type="submission" date="2015-03" db="EMBL/GenBank/DDBJ databases">
        <authorList>
            <person name="Lepp D."/>
            <person name="Hassan Y.I."/>
            <person name="Li X.-Z."/>
            <person name="Zhou T."/>
        </authorList>
    </citation>
    <scope>NUCLEOTIDE SEQUENCE [LARGE SCALE GENOMIC DNA]</scope>
    <source>
        <strain evidence="2 3">E84</strain>
    </source>
</reference>
<comment type="caution">
    <text evidence="2">The sequence shown here is derived from an EMBL/GenBank/DDBJ whole genome shotgun (WGS) entry which is preliminary data.</text>
</comment>
<dbReference type="OrthoDB" id="9815163at2"/>
<evidence type="ECO:0000313" key="3">
    <source>
        <dbReference type="Proteomes" id="UP000033411"/>
    </source>
</evidence>
<keyword evidence="3" id="KW-1185">Reference proteome</keyword>
<accession>A0A0F5Q388</accession>
<dbReference type="PANTHER" id="PTHR34310">
    <property type="entry name" value="DUF427 DOMAIN PROTEIN (AFU_ORTHOLOGUE AFUA_3G02220)"/>
    <property type="match status" value="1"/>
</dbReference>
<dbReference type="InterPro" id="IPR038694">
    <property type="entry name" value="DUF427_sf"/>
</dbReference>
<sequence length="120" mass="13645">MTGQCLDKDIKISPAKGRVHVIFDDAEIASSINALELDEPGHPLRIYIPRDDVQPGILEATETHTTCPYKGEASYYTIKTLTATGVDQVWYYPDPCPLVEPIRDYLAFWGERIEYRRSEV</sequence>
<organism evidence="2 3">
    <name type="scientific">Devosia epidermidihirudinis</name>
    <dbReference type="NCBI Taxonomy" id="1293439"/>
    <lineage>
        <taxon>Bacteria</taxon>
        <taxon>Pseudomonadati</taxon>
        <taxon>Pseudomonadota</taxon>
        <taxon>Alphaproteobacteria</taxon>
        <taxon>Hyphomicrobiales</taxon>
        <taxon>Devosiaceae</taxon>
        <taxon>Devosia</taxon>
    </lineage>
</organism>
<dbReference type="RefSeq" id="WP_046138884.1">
    <property type="nucleotide sequence ID" value="NZ_LANJ01000046.1"/>
</dbReference>
<dbReference type="PATRIC" id="fig|1293439.3.peg.3560"/>
<dbReference type="Gene3D" id="2.170.150.40">
    <property type="entry name" value="Domain of unknown function (DUF427)"/>
    <property type="match status" value="1"/>
</dbReference>
<evidence type="ECO:0000313" key="2">
    <source>
        <dbReference type="EMBL" id="KKC35355.1"/>
    </source>
</evidence>
<dbReference type="EMBL" id="LANJ01000046">
    <property type="protein sequence ID" value="KKC35355.1"/>
    <property type="molecule type" value="Genomic_DNA"/>
</dbReference>
<gene>
    <name evidence="2" type="ORF">WH87_17450</name>
</gene>
<evidence type="ECO:0000259" key="1">
    <source>
        <dbReference type="Pfam" id="PF04248"/>
    </source>
</evidence>
<dbReference type="STRING" id="1293439.WH87_17450"/>